<organism evidence="4 5">
    <name type="scientific">Candidatus Ornithocaccomicrobium faecavium</name>
    <dbReference type="NCBI Taxonomy" id="2840890"/>
    <lineage>
        <taxon>Bacteria</taxon>
        <taxon>Bacillati</taxon>
        <taxon>Bacillota</taxon>
        <taxon>Clostridia</taxon>
        <taxon>Candidatus Ornithocaccomicrobium</taxon>
    </lineage>
</organism>
<dbReference type="AlphaFoldDB" id="A0A9D1P6Q3"/>
<evidence type="ECO:0000313" key="4">
    <source>
        <dbReference type="EMBL" id="HIV27554.1"/>
    </source>
</evidence>
<feature type="domain" description="DUF4340" evidence="3">
    <location>
        <begin position="130"/>
        <end position="315"/>
    </location>
</feature>
<reference evidence="4" key="1">
    <citation type="submission" date="2020-10" db="EMBL/GenBank/DDBJ databases">
        <authorList>
            <person name="Gilroy R."/>
        </authorList>
    </citation>
    <scope>NUCLEOTIDE SEQUENCE</scope>
    <source>
        <strain evidence="4">CHK183-6373</strain>
    </source>
</reference>
<evidence type="ECO:0000256" key="2">
    <source>
        <dbReference type="SAM" id="Phobius"/>
    </source>
</evidence>
<evidence type="ECO:0000313" key="5">
    <source>
        <dbReference type="Proteomes" id="UP000886884"/>
    </source>
</evidence>
<comment type="caution">
    <text evidence="4">The sequence shown here is derived from an EMBL/GenBank/DDBJ whole genome shotgun (WGS) entry which is preliminary data.</text>
</comment>
<dbReference type="Proteomes" id="UP000886884">
    <property type="component" value="Unassembled WGS sequence"/>
</dbReference>
<keyword evidence="2" id="KW-0472">Membrane</keyword>
<keyword evidence="2" id="KW-0812">Transmembrane</keyword>
<feature type="compositionally biased region" description="Basic and acidic residues" evidence="1">
    <location>
        <begin position="1"/>
        <end position="21"/>
    </location>
</feature>
<accession>A0A9D1P6Q3</accession>
<dbReference type="EMBL" id="DVOT01000115">
    <property type="protein sequence ID" value="HIV27554.1"/>
    <property type="molecule type" value="Genomic_DNA"/>
</dbReference>
<dbReference type="Pfam" id="PF14238">
    <property type="entry name" value="DUF4340"/>
    <property type="match status" value="1"/>
</dbReference>
<feature type="transmembrane region" description="Helical" evidence="2">
    <location>
        <begin position="38"/>
        <end position="58"/>
    </location>
</feature>
<proteinExistence type="predicted"/>
<reference evidence="4" key="2">
    <citation type="journal article" date="2021" name="PeerJ">
        <title>Extensive microbial diversity within the chicken gut microbiome revealed by metagenomics and culture.</title>
        <authorList>
            <person name="Gilroy R."/>
            <person name="Ravi A."/>
            <person name="Getino M."/>
            <person name="Pursley I."/>
            <person name="Horton D.L."/>
            <person name="Alikhan N.F."/>
            <person name="Baker D."/>
            <person name="Gharbi K."/>
            <person name="Hall N."/>
            <person name="Watson M."/>
            <person name="Adriaenssens E.M."/>
            <person name="Foster-Nyarko E."/>
            <person name="Jarju S."/>
            <person name="Secka A."/>
            <person name="Antonio M."/>
            <person name="Oren A."/>
            <person name="Chaudhuri R.R."/>
            <person name="La Ragione R."/>
            <person name="Hildebrand F."/>
            <person name="Pallen M.J."/>
        </authorList>
    </citation>
    <scope>NUCLEOTIDE SEQUENCE</scope>
    <source>
        <strain evidence="4">CHK183-6373</strain>
    </source>
</reference>
<protein>
    <submittedName>
        <fullName evidence="4">DUF4340 domain-containing protein</fullName>
    </submittedName>
</protein>
<name>A0A9D1P6Q3_9FIRM</name>
<dbReference type="InterPro" id="IPR025641">
    <property type="entry name" value="DUF4340"/>
</dbReference>
<feature type="region of interest" description="Disordered" evidence="1">
    <location>
        <begin position="1"/>
        <end position="34"/>
    </location>
</feature>
<sequence>MQNPHDEREPRALPTAEELRGKKAGGQKNAGGGRKKRGIVLLCLAAALCLAAGGMRLAQWLRPAQETPAATVAQTPQPAVELVNRPKDSVQSISIQRRGEESYTLACQASPSEEADTAGEVAYSLAGNDAFTVDQAMGERAMAYCTQWYAASLVEENVADLERFGLKEPALRVTVHGADGSAETWLFGDKAPTEAAYYLAKEGGNTVYLVYASAYNVFNHAVREWHSLELPVSFASGSDIRSATIAQSGEETVQLRVREEGEEGISLSNIVLVQPFAYDAHSERAMEVLEGIAAFSVEAYAGQLGELVDTGLETPAASFAAEGLDGKELCVRVGNYQGETSRYVQIDDTDAVYLASAASLSFLSQATTANLVDQFSNIMFIDYVDAIHIRASGAQYELAIRRDGETTEYLLDGNPMQEDAFKSLYQQIIGVMVSQISDDRNLQGEVVASVSYELNRAPYSLEIEYLAYDDAYYAVRREGITPFLVRHAAVDSLLDGLAAAVAQEH</sequence>
<evidence type="ECO:0000256" key="1">
    <source>
        <dbReference type="SAM" id="MobiDB-lite"/>
    </source>
</evidence>
<evidence type="ECO:0000259" key="3">
    <source>
        <dbReference type="Pfam" id="PF14238"/>
    </source>
</evidence>
<gene>
    <name evidence="4" type="ORF">IAA64_06265</name>
</gene>
<keyword evidence="2" id="KW-1133">Transmembrane helix</keyword>